<dbReference type="EC" id="2.7.1.144" evidence="6"/>
<dbReference type="CDD" id="cd01164">
    <property type="entry name" value="FruK_PfkB_like"/>
    <property type="match status" value="1"/>
</dbReference>
<dbReference type="RefSeq" id="WP_122628157.1">
    <property type="nucleotide sequence ID" value="NZ_UPPP01000072.1"/>
</dbReference>
<sequence>MIYTLTTNPAIDMNIQSKEIQPSVVNRTESAQYFPNGKGINVSLVLKHYGIPSKALGFFGGFTGRYIVDELTNIGLGVEPIWLKEITRINVFVNDGINEFKFVNQGSFVPKEQQEKMLGLIKNLQNCSHLVVSGSLPPGIHGLYYDLILKACAERSIEVIMDISSPRMQGLLQYKPLLIKPNDEEIYDIFGIEINNELDARQTLYELKQLGARNVLLTLGEKGLYFFNGAKIYYCTTPKIQVLSSACAGDAALGAFLSEWLYKYDLESALKKASATGANVAESEGIGTLEKVDEYIKQIKVKEVI</sequence>
<evidence type="ECO:0000256" key="3">
    <source>
        <dbReference type="ARBA" id="ARBA00022741"/>
    </source>
</evidence>
<dbReference type="EMBL" id="UPPP01000072">
    <property type="protein sequence ID" value="VBB07221.1"/>
    <property type="molecule type" value="Genomic_DNA"/>
</dbReference>
<dbReference type="Gene3D" id="3.40.1190.20">
    <property type="match status" value="1"/>
</dbReference>
<evidence type="ECO:0000256" key="4">
    <source>
        <dbReference type="ARBA" id="ARBA00022777"/>
    </source>
</evidence>
<dbReference type="InterPro" id="IPR011611">
    <property type="entry name" value="PfkB_dom"/>
</dbReference>
<dbReference type="GO" id="GO:0005524">
    <property type="term" value="F:ATP binding"/>
    <property type="evidence" value="ECO:0007669"/>
    <property type="project" value="UniProtKB-KW"/>
</dbReference>
<reference evidence="8 9" key="1">
    <citation type="submission" date="2018-06" db="EMBL/GenBank/DDBJ databases">
        <authorList>
            <person name="Strepis N."/>
        </authorList>
    </citation>
    <scope>NUCLEOTIDE SEQUENCE [LARGE SCALE GENOMIC DNA]</scope>
    <source>
        <strain evidence="8">LUCI</strain>
    </source>
</reference>
<evidence type="ECO:0000313" key="8">
    <source>
        <dbReference type="EMBL" id="VBB07221.1"/>
    </source>
</evidence>
<comment type="catalytic activity">
    <reaction evidence="6">
        <text>D-tagatofuranose 6-phosphate + ATP = D-tagatofuranose 1,6-bisphosphate + ADP + H(+)</text>
        <dbReference type="Rhea" id="RHEA:12420"/>
        <dbReference type="ChEBI" id="CHEBI:15378"/>
        <dbReference type="ChEBI" id="CHEBI:30616"/>
        <dbReference type="ChEBI" id="CHEBI:58694"/>
        <dbReference type="ChEBI" id="CHEBI:58695"/>
        <dbReference type="ChEBI" id="CHEBI:456216"/>
        <dbReference type="EC" id="2.7.1.144"/>
    </reaction>
</comment>
<dbReference type="GO" id="GO:0008443">
    <property type="term" value="F:phosphofructokinase activity"/>
    <property type="evidence" value="ECO:0007669"/>
    <property type="project" value="TreeGrafter"/>
</dbReference>
<keyword evidence="2 6" id="KW-0808">Transferase</keyword>
<accession>A0A498R773</accession>
<dbReference type="OrthoDB" id="9801219at2"/>
<proteinExistence type="inferred from homology"/>
<dbReference type="NCBIfam" id="TIGR03168">
    <property type="entry name" value="1-PFK"/>
    <property type="match status" value="1"/>
</dbReference>
<dbReference type="PANTHER" id="PTHR46566">
    <property type="entry name" value="1-PHOSPHOFRUCTOKINASE-RELATED"/>
    <property type="match status" value="1"/>
</dbReference>
<evidence type="ECO:0000313" key="9">
    <source>
        <dbReference type="Proteomes" id="UP000277811"/>
    </source>
</evidence>
<feature type="domain" description="Carbohydrate kinase PfkB" evidence="7">
    <location>
        <begin position="11"/>
        <end position="288"/>
    </location>
</feature>
<comment type="similarity">
    <text evidence="6">Belongs to the carbohydrate kinase PfkB family. LacC subfamily.</text>
</comment>
<dbReference type="UniPathway" id="UPA00704">
    <property type="reaction ID" value="UER00715"/>
</dbReference>
<dbReference type="InterPro" id="IPR029056">
    <property type="entry name" value="Ribokinase-like"/>
</dbReference>
<dbReference type="GO" id="GO:0009024">
    <property type="term" value="F:tagatose-6-phosphate kinase activity"/>
    <property type="evidence" value="ECO:0007669"/>
    <property type="project" value="UniProtKB-EC"/>
</dbReference>
<dbReference type="AlphaFoldDB" id="A0A498R773"/>
<dbReference type="GO" id="GO:2001059">
    <property type="term" value="P:D-tagatose 6-phosphate catabolic process"/>
    <property type="evidence" value="ECO:0007669"/>
    <property type="project" value="UniProtKB-UniPathway"/>
</dbReference>
<name>A0A498R773_9FIRM</name>
<dbReference type="Proteomes" id="UP000277811">
    <property type="component" value="Unassembled WGS sequence"/>
</dbReference>
<dbReference type="InterPro" id="IPR017583">
    <property type="entry name" value="Tagatose/fructose_Pkinase"/>
</dbReference>
<evidence type="ECO:0000256" key="1">
    <source>
        <dbReference type="ARBA" id="ARBA00005380"/>
    </source>
</evidence>
<comment type="pathway">
    <text evidence="6">Carbohydrate metabolism; D-tagatose 6-phosphate degradation; D-glyceraldehyde 3-phosphate and glycerone phosphate from D-tagatose 6-phosphate: step 1/2.</text>
</comment>
<keyword evidence="5 6" id="KW-0067">ATP-binding</keyword>
<evidence type="ECO:0000256" key="6">
    <source>
        <dbReference type="PIRNR" id="PIRNR000535"/>
    </source>
</evidence>
<keyword evidence="4 8" id="KW-0418">Kinase</keyword>
<dbReference type="PIRSF" id="PIRSF000535">
    <property type="entry name" value="1PFK/6PFK/LacC"/>
    <property type="match status" value="1"/>
</dbReference>
<keyword evidence="9" id="KW-1185">Reference proteome</keyword>
<comment type="similarity">
    <text evidence="1">Belongs to the carbohydrate kinase pfkB family.</text>
</comment>
<gene>
    <name evidence="8" type="ORF">LUCI_2465</name>
</gene>
<dbReference type="GO" id="GO:0005829">
    <property type="term" value="C:cytosol"/>
    <property type="evidence" value="ECO:0007669"/>
    <property type="project" value="TreeGrafter"/>
</dbReference>
<evidence type="ECO:0000256" key="2">
    <source>
        <dbReference type="ARBA" id="ARBA00022679"/>
    </source>
</evidence>
<dbReference type="Pfam" id="PF00294">
    <property type="entry name" value="PfkB"/>
    <property type="match status" value="1"/>
</dbReference>
<evidence type="ECO:0000259" key="7">
    <source>
        <dbReference type="Pfam" id="PF00294"/>
    </source>
</evidence>
<keyword evidence="6" id="KW-0423">Lactose metabolism</keyword>
<dbReference type="SUPFAM" id="SSF53613">
    <property type="entry name" value="Ribokinase-like"/>
    <property type="match status" value="1"/>
</dbReference>
<evidence type="ECO:0000256" key="5">
    <source>
        <dbReference type="ARBA" id="ARBA00022840"/>
    </source>
</evidence>
<keyword evidence="3 6" id="KW-0547">Nucleotide-binding</keyword>
<dbReference type="PANTHER" id="PTHR46566:SF1">
    <property type="entry name" value="1-PHOSPHOFRUCTOKINASE"/>
    <property type="match status" value="1"/>
</dbReference>
<organism evidence="8 9">
    <name type="scientific">Lucifera butyrica</name>
    <dbReference type="NCBI Taxonomy" id="1351585"/>
    <lineage>
        <taxon>Bacteria</taxon>
        <taxon>Bacillati</taxon>
        <taxon>Bacillota</taxon>
        <taxon>Negativicutes</taxon>
        <taxon>Veillonellales</taxon>
        <taxon>Veillonellaceae</taxon>
        <taxon>Lucifera</taxon>
    </lineage>
</organism>
<dbReference type="GO" id="GO:0005988">
    <property type="term" value="P:lactose metabolic process"/>
    <property type="evidence" value="ECO:0007669"/>
    <property type="project" value="UniProtKB-KW"/>
</dbReference>
<protein>
    <recommendedName>
        <fullName evidence="6">Tagatose-6-phosphate kinase</fullName>
        <ecNumber evidence="6">2.7.1.144</ecNumber>
    </recommendedName>
</protein>